<dbReference type="GO" id="GO:0005829">
    <property type="term" value="C:cytosol"/>
    <property type="evidence" value="ECO:0007669"/>
    <property type="project" value="TreeGrafter"/>
</dbReference>
<dbReference type="EMBL" id="QKNV01000027">
    <property type="protein sequence ID" value="PZA22557.1"/>
    <property type="molecule type" value="Genomic_DNA"/>
</dbReference>
<keyword evidence="2 5" id="KW-0238">DNA-binding</keyword>
<dbReference type="InterPro" id="IPR019888">
    <property type="entry name" value="Tscrpt_reg_AsnC-like"/>
</dbReference>
<accession>A0A323VCV4</accession>
<dbReference type="SMART" id="SM00344">
    <property type="entry name" value="HTH_ASNC"/>
    <property type="match status" value="1"/>
</dbReference>
<dbReference type="InterPro" id="IPR011008">
    <property type="entry name" value="Dimeric_a/b-barrel"/>
</dbReference>
<keyword evidence="7" id="KW-1185">Reference proteome</keyword>
<dbReference type="Proteomes" id="UP000580718">
    <property type="component" value="Unassembled WGS sequence"/>
</dbReference>
<reference evidence="5 8" key="2">
    <citation type="submission" date="2020-08" db="EMBL/GenBank/DDBJ databases">
        <title>Sequencing the genomes of 1000 actinobacteria strains.</title>
        <authorList>
            <person name="Klenk H.-P."/>
        </authorList>
    </citation>
    <scope>NUCLEOTIDE SEQUENCE [LARGE SCALE GENOMIC DNA]</scope>
    <source>
        <strain evidence="5 8">DSM 16678</strain>
    </source>
</reference>
<dbReference type="InterPro" id="IPR019887">
    <property type="entry name" value="Tscrpt_reg_AsnC/Lrp_C"/>
</dbReference>
<dbReference type="OrthoDB" id="4379331at2"/>
<dbReference type="PROSITE" id="PS50956">
    <property type="entry name" value="HTH_ASNC_2"/>
    <property type="match status" value="1"/>
</dbReference>
<dbReference type="PRINTS" id="PR00033">
    <property type="entry name" value="HTHASNC"/>
</dbReference>
<dbReference type="Pfam" id="PF01037">
    <property type="entry name" value="AsnC_trans_reg"/>
    <property type="match status" value="1"/>
</dbReference>
<dbReference type="GO" id="GO:0043200">
    <property type="term" value="P:response to amino acid"/>
    <property type="evidence" value="ECO:0007669"/>
    <property type="project" value="TreeGrafter"/>
</dbReference>
<organism evidence="6 7">
    <name type="scientific">Modestobacter versicolor</name>
    <dbReference type="NCBI Taxonomy" id="429133"/>
    <lineage>
        <taxon>Bacteria</taxon>
        <taxon>Bacillati</taxon>
        <taxon>Actinomycetota</taxon>
        <taxon>Actinomycetes</taxon>
        <taxon>Geodermatophilales</taxon>
        <taxon>Geodermatophilaceae</taxon>
        <taxon>Modestobacter</taxon>
    </lineage>
</organism>
<keyword evidence="3" id="KW-0804">Transcription</keyword>
<name>A0A323VCV4_9ACTN</name>
<dbReference type="PROSITE" id="PS00519">
    <property type="entry name" value="HTH_ASNC_1"/>
    <property type="match status" value="1"/>
</dbReference>
<evidence type="ECO:0000259" key="4">
    <source>
        <dbReference type="PROSITE" id="PS50956"/>
    </source>
</evidence>
<feature type="domain" description="HTH asnC-type" evidence="4">
    <location>
        <begin position="1"/>
        <end position="62"/>
    </location>
</feature>
<dbReference type="RefSeq" id="WP_110551132.1">
    <property type="nucleotide sequence ID" value="NZ_JACIBU010000001.1"/>
</dbReference>
<dbReference type="PANTHER" id="PTHR30154">
    <property type="entry name" value="LEUCINE-RESPONSIVE REGULATORY PROTEIN"/>
    <property type="match status" value="1"/>
</dbReference>
<dbReference type="SUPFAM" id="SSF46785">
    <property type="entry name" value="Winged helix' DNA-binding domain"/>
    <property type="match status" value="1"/>
</dbReference>
<evidence type="ECO:0000313" key="5">
    <source>
        <dbReference type="EMBL" id="MBB3678194.1"/>
    </source>
</evidence>
<evidence type="ECO:0000313" key="8">
    <source>
        <dbReference type="Proteomes" id="UP000580718"/>
    </source>
</evidence>
<dbReference type="EMBL" id="JACIBU010000001">
    <property type="protein sequence ID" value="MBB3678194.1"/>
    <property type="molecule type" value="Genomic_DNA"/>
</dbReference>
<gene>
    <name evidence="6" type="ORF">DMO24_04410</name>
    <name evidence="5" type="ORF">FHX36_003929</name>
</gene>
<comment type="caution">
    <text evidence="6">The sequence shown here is derived from an EMBL/GenBank/DDBJ whole genome shotgun (WGS) entry which is preliminary data.</text>
</comment>
<dbReference type="InterPro" id="IPR000485">
    <property type="entry name" value="AsnC-type_HTH_dom"/>
</dbReference>
<dbReference type="InterPro" id="IPR036388">
    <property type="entry name" value="WH-like_DNA-bd_sf"/>
</dbReference>
<evidence type="ECO:0000313" key="6">
    <source>
        <dbReference type="EMBL" id="PZA22557.1"/>
    </source>
</evidence>
<dbReference type="InterPro" id="IPR036390">
    <property type="entry name" value="WH_DNA-bd_sf"/>
</dbReference>
<proteinExistence type="predicted"/>
<evidence type="ECO:0000256" key="1">
    <source>
        <dbReference type="ARBA" id="ARBA00023015"/>
    </source>
</evidence>
<sequence length="149" mass="16159">MDDIDRKLVSRLVKDGREPYADLARAVGLSLSATKRRVDRLVADGAIRGFTAVVDPVVMGWALSASVELFTTGTVPVERMKRDLDAMPEVISAETVSGGADAVLRVVASDARHLERVVSRLRDLTYVQQTNTVLLLSNLLSRPTPLTTG</sequence>
<dbReference type="PANTHER" id="PTHR30154:SF45">
    <property type="entry name" value="TRANSCRIPTIONAL REGULATORY PROTEIN (PROBABLY ASNC-FAMILY)-RELATED"/>
    <property type="match status" value="1"/>
</dbReference>
<reference evidence="6 7" key="1">
    <citation type="submission" date="2018-06" db="EMBL/GenBank/DDBJ databases">
        <title>Draft genome sequence of Modestobacter versicolor CP153-2.</title>
        <authorList>
            <person name="Gundlapally S.R."/>
        </authorList>
    </citation>
    <scope>NUCLEOTIDE SEQUENCE [LARGE SCALE GENOMIC DNA]</scope>
    <source>
        <strain evidence="6 7">CP153-2</strain>
    </source>
</reference>
<dbReference type="InterPro" id="IPR019885">
    <property type="entry name" value="Tscrpt_reg_HTH_AsnC-type_CS"/>
</dbReference>
<keyword evidence="1" id="KW-0805">Transcription regulation</keyword>
<dbReference type="Gene3D" id="3.30.70.920">
    <property type="match status" value="1"/>
</dbReference>
<evidence type="ECO:0000313" key="7">
    <source>
        <dbReference type="Proteomes" id="UP000247602"/>
    </source>
</evidence>
<dbReference type="Pfam" id="PF13404">
    <property type="entry name" value="HTH_AsnC-type"/>
    <property type="match status" value="1"/>
</dbReference>
<dbReference type="Gene3D" id="1.10.10.10">
    <property type="entry name" value="Winged helix-like DNA-binding domain superfamily/Winged helix DNA-binding domain"/>
    <property type="match status" value="1"/>
</dbReference>
<dbReference type="SUPFAM" id="SSF54909">
    <property type="entry name" value="Dimeric alpha+beta barrel"/>
    <property type="match status" value="1"/>
</dbReference>
<dbReference type="AlphaFoldDB" id="A0A323VCV4"/>
<dbReference type="GO" id="GO:0043565">
    <property type="term" value="F:sequence-specific DNA binding"/>
    <property type="evidence" value="ECO:0007669"/>
    <property type="project" value="InterPro"/>
</dbReference>
<evidence type="ECO:0000256" key="3">
    <source>
        <dbReference type="ARBA" id="ARBA00023163"/>
    </source>
</evidence>
<evidence type="ECO:0000256" key="2">
    <source>
        <dbReference type="ARBA" id="ARBA00023125"/>
    </source>
</evidence>
<dbReference type="Proteomes" id="UP000247602">
    <property type="component" value="Unassembled WGS sequence"/>
</dbReference>
<protein>
    <submittedName>
        <fullName evidence="5">DNA-binding Lrp family transcriptional regulator</fullName>
    </submittedName>
    <submittedName>
        <fullName evidence="6">Lrp/AsnC family transcriptional regulator</fullName>
    </submittedName>
</protein>